<dbReference type="Proteomes" id="UP001498476">
    <property type="component" value="Unassembled WGS sequence"/>
</dbReference>
<comment type="subcellular location">
    <subcellularLocation>
        <location evidence="1">Nucleus</location>
    </subcellularLocation>
</comment>
<evidence type="ECO:0000256" key="1">
    <source>
        <dbReference type="ARBA" id="ARBA00004123"/>
    </source>
</evidence>
<gene>
    <name evidence="6" type="ORF">QQX98_008541</name>
</gene>
<organism evidence="6 7">
    <name type="scientific">Neonectria punicea</name>
    <dbReference type="NCBI Taxonomy" id="979145"/>
    <lineage>
        <taxon>Eukaryota</taxon>
        <taxon>Fungi</taxon>
        <taxon>Dikarya</taxon>
        <taxon>Ascomycota</taxon>
        <taxon>Pezizomycotina</taxon>
        <taxon>Sordariomycetes</taxon>
        <taxon>Hypocreomycetidae</taxon>
        <taxon>Hypocreales</taxon>
        <taxon>Nectriaceae</taxon>
        <taxon>Neonectria</taxon>
    </lineage>
</organism>
<keyword evidence="5" id="KW-0539">Nucleus</keyword>
<proteinExistence type="predicted"/>
<dbReference type="PANTHER" id="PTHR31845">
    <property type="entry name" value="FINGER DOMAIN PROTEIN, PUTATIVE-RELATED"/>
    <property type="match status" value="1"/>
</dbReference>
<sequence>MVDGNVNDVDLLQGLIIHLAWAHYQPRPKRYTQHLHLAASIVCDLRLDRPRKPKLWSVYGGKDRNKPDWGPDEMRALIGIYYLSSSSSLLLQKSRHFAFTPYISRCCEHLAAQNEHQTDEHLAYIVHLQTLIEGLEDLVGSTSITNDAVQFEMEMQKISQKCAEIKSTLPFPLSKSPPLFLQLHMLELLLSQSSPRGTPFGLDKFQDNQNGPEHQASLMNWLSSSISAARSLISVVLVLPQGEEGAMSNVGWIITYCTLSLAVRLDLVAARGGISGVIQHFRQVLDMPHTLRQIALRLEAAATLETDAAAGDHHPFQDLATRVRRLEEWYFAHIGRQLAQPTTTISQPMADPSMVMDHNAVPDGDSMMSQNAWVGGSDWYPGPELDLGTFLFTDPVDFSGMFAI</sequence>
<evidence type="ECO:0000256" key="5">
    <source>
        <dbReference type="ARBA" id="ARBA00023242"/>
    </source>
</evidence>
<keyword evidence="2" id="KW-0805">Transcription regulation</keyword>
<name>A0ABR1GVA6_9HYPO</name>
<dbReference type="InterPro" id="IPR051089">
    <property type="entry name" value="prtT"/>
</dbReference>
<accession>A0ABR1GVA6</accession>
<keyword evidence="4" id="KW-0804">Transcription</keyword>
<dbReference type="EMBL" id="JAZAVJ010000156">
    <property type="protein sequence ID" value="KAK7409301.1"/>
    <property type="molecule type" value="Genomic_DNA"/>
</dbReference>
<dbReference type="PANTHER" id="PTHR31845:SF37">
    <property type="entry name" value="TRANSCRIPTION FACTOR DOMAIN-CONTAINING PROTEIN"/>
    <property type="match status" value="1"/>
</dbReference>
<comment type="caution">
    <text evidence="6">The sequence shown here is derived from an EMBL/GenBank/DDBJ whole genome shotgun (WGS) entry which is preliminary data.</text>
</comment>
<evidence type="ECO:0000256" key="2">
    <source>
        <dbReference type="ARBA" id="ARBA00023015"/>
    </source>
</evidence>
<evidence type="ECO:0000256" key="3">
    <source>
        <dbReference type="ARBA" id="ARBA00023125"/>
    </source>
</evidence>
<keyword evidence="3" id="KW-0238">DNA-binding</keyword>
<evidence type="ECO:0000313" key="7">
    <source>
        <dbReference type="Proteomes" id="UP001498476"/>
    </source>
</evidence>
<evidence type="ECO:0000313" key="6">
    <source>
        <dbReference type="EMBL" id="KAK7409301.1"/>
    </source>
</evidence>
<reference evidence="6 7" key="1">
    <citation type="journal article" date="2025" name="Microbiol. Resour. Announc.">
        <title>Draft genome sequences for Neonectria magnoliae and Neonectria punicea, canker pathogens of Liriodendron tulipifera and Acer saccharum in West Virginia.</title>
        <authorList>
            <person name="Petronek H.M."/>
            <person name="Kasson M.T."/>
            <person name="Metheny A.M."/>
            <person name="Stauder C.M."/>
            <person name="Lovett B."/>
            <person name="Lynch S.C."/>
            <person name="Garnas J.R."/>
            <person name="Kasson L.R."/>
            <person name="Stajich J.E."/>
        </authorList>
    </citation>
    <scope>NUCLEOTIDE SEQUENCE [LARGE SCALE GENOMIC DNA]</scope>
    <source>
        <strain evidence="6 7">NRRL 64653</strain>
    </source>
</reference>
<evidence type="ECO:0000256" key="4">
    <source>
        <dbReference type="ARBA" id="ARBA00023163"/>
    </source>
</evidence>
<protein>
    <recommendedName>
        <fullName evidence="8">Transcription factor domain-containing protein</fullName>
    </recommendedName>
</protein>
<evidence type="ECO:0008006" key="8">
    <source>
        <dbReference type="Google" id="ProtNLM"/>
    </source>
</evidence>
<keyword evidence="7" id="KW-1185">Reference proteome</keyword>